<dbReference type="InterPro" id="IPR001626">
    <property type="entry name" value="ABC_TroCD"/>
</dbReference>
<feature type="transmembrane region" description="Helical" evidence="2">
    <location>
        <begin position="105"/>
        <end position="126"/>
    </location>
</feature>
<organism evidence="3 4">
    <name type="scientific">Sedimenticola thiotaurini</name>
    <dbReference type="NCBI Taxonomy" id="1543721"/>
    <lineage>
        <taxon>Bacteria</taxon>
        <taxon>Pseudomonadati</taxon>
        <taxon>Pseudomonadota</taxon>
        <taxon>Gammaproteobacteria</taxon>
        <taxon>Chromatiales</taxon>
        <taxon>Sedimenticolaceae</taxon>
        <taxon>Sedimenticola</taxon>
    </lineage>
</organism>
<comment type="subcellular location">
    <subcellularLocation>
        <location evidence="1">Cell membrane</location>
        <topology evidence="1">Multi-pass membrane protein</topology>
    </subcellularLocation>
</comment>
<dbReference type="GO" id="GO:0055085">
    <property type="term" value="P:transmembrane transport"/>
    <property type="evidence" value="ECO:0007669"/>
    <property type="project" value="InterPro"/>
</dbReference>
<feature type="transmembrane region" description="Helical" evidence="2">
    <location>
        <begin position="70"/>
        <end position="99"/>
    </location>
</feature>
<keyword evidence="4" id="KW-1185">Reference proteome</keyword>
<dbReference type="PANTHER" id="PTHR30477:SF18">
    <property type="entry name" value="METAL TRANSPORT SYSTEM MEMBRANE PROTEIN CT_417-RELATED"/>
    <property type="match status" value="1"/>
</dbReference>
<keyword evidence="1" id="KW-0813">Transport</keyword>
<dbReference type="AlphaFoldDB" id="A0A0F7K1E5"/>
<accession>A0A0F7K1E5</accession>
<name>A0A0F7K1E5_9GAMM</name>
<evidence type="ECO:0000256" key="1">
    <source>
        <dbReference type="RuleBase" id="RU003943"/>
    </source>
</evidence>
<gene>
    <name evidence="3" type="ORF">AAY24_10900</name>
</gene>
<reference evidence="3 4" key="1">
    <citation type="journal article" date="2015" name="Genome Announc.">
        <title>Complete Genome Sequence of Sedimenticola thiotaurini Strain SIP-G1, a Polyphosphate- and Polyhydroxyalkanoate-Accumulating Sulfur-Oxidizing Gammaproteobacterium Isolated from Salt Marsh Sediments.</title>
        <authorList>
            <person name="Flood B.E."/>
            <person name="Jones D.S."/>
            <person name="Bailey J.V."/>
        </authorList>
    </citation>
    <scope>NUCLEOTIDE SEQUENCE [LARGE SCALE GENOMIC DNA]</scope>
    <source>
        <strain evidence="3 4">SIP-G1</strain>
    </source>
</reference>
<proteinExistence type="inferred from homology"/>
<dbReference type="GO" id="GO:0010043">
    <property type="term" value="P:response to zinc ion"/>
    <property type="evidence" value="ECO:0007669"/>
    <property type="project" value="TreeGrafter"/>
</dbReference>
<keyword evidence="2" id="KW-1133">Transmembrane helix</keyword>
<evidence type="ECO:0000313" key="4">
    <source>
        <dbReference type="Proteomes" id="UP000034410"/>
    </source>
</evidence>
<dbReference type="Pfam" id="PF00950">
    <property type="entry name" value="ABC-3"/>
    <property type="match status" value="1"/>
</dbReference>
<feature type="transmembrane region" description="Helical" evidence="2">
    <location>
        <begin position="12"/>
        <end position="36"/>
    </location>
</feature>
<evidence type="ECO:0000256" key="2">
    <source>
        <dbReference type="SAM" id="Phobius"/>
    </source>
</evidence>
<comment type="similarity">
    <text evidence="1">Belongs to the ABC-3 integral membrane protein family.</text>
</comment>
<sequence>MMEVFTALWEYPFLQHALIGGLLASIGCGIIGSYVVVKRIGFMAGGISHSVLGGMGIAFFIGASPLGGALVAAVTVVLLIQVVGLILVIALFTLSGLFISYTPDLPAGATIILVAGVTYMISLLYTTGRKRRDLRRQLTKVVQ</sequence>
<evidence type="ECO:0008006" key="5">
    <source>
        <dbReference type="Google" id="ProtNLM"/>
    </source>
</evidence>
<evidence type="ECO:0000313" key="3">
    <source>
        <dbReference type="EMBL" id="AKH20773.1"/>
    </source>
</evidence>
<dbReference type="EMBL" id="CP011412">
    <property type="protein sequence ID" value="AKH20773.1"/>
    <property type="molecule type" value="Genomic_DNA"/>
</dbReference>
<dbReference type="PANTHER" id="PTHR30477">
    <property type="entry name" value="ABC-TRANSPORTER METAL-BINDING PROTEIN"/>
    <property type="match status" value="1"/>
</dbReference>
<dbReference type="GO" id="GO:0043190">
    <property type="term" value="C:ATP-binding cassette (ABC) transporter complex"/>
    <property type="evidence" value="ECO:0007669"/>
    <property type="project" value="InterPro"/>
</dbReference>
<keyword evidence="1 2" id="KW-0812">Transmembrane</keyword>
<dbReference type="PATRIC" id="fig|1543721.4.peg.2259"/>
<dbReference type="Proteomes" id="UP000034410">
    <property type="component" value="Chromosome"/>
</dbReference>
<keyword evidence="2" id="KW-0472">Membrane</keyword>
<feature type="transmembrane region" description="Helical" evidence="2">
    <location>
        <begin position="42"/>
        <end position="63"/>
    </location>
</feature>
<protein>
    <recommendedName>
        <fullName evidence="5">Metal ABC transporter permease</fullName>
    </recommendedName>
</protein>
<dbReference type="KEGG" id="seds:AAY24_10900"/>